<organism evidence="3 4">
    <name type="scientific">Candidatus Ozemobacter sibiricus</name>
    <dbReference type="NCBI Taxonomy" id="2268124"/>
    <lineage>
        <taxon>Bacteria</taxon>
        <taxon>Candidatus Ozemobacteria</taxon>
        <taxon>Candidatus Ozemobacterales</taxon>
        <taxon>Candidatus Ozemobacteraceae</taxon>
        <taxon>Candidatus Ozemobacter</taxon>
    </lineage>
</organism>
<dbReference type="NCBIfam" id="TIGR02532">
    <property type="entry name" value="IV_pilin_GFxxxE"/>
    <property type="match status" value="1"/>
</dbReference>
<dbReference type="Pfam" id="PF07963">
    <property type="entry name" value="N_methyl"/>
    <property type="match status" value="1"/>
</dbReference>
<dbReference type="GO" id="GO:0015628">
    <property type="term" value="P:protein secretion by the type II secretion system"/>
    <property type="evidence" value="ECO:0007669"/>
    <property type="project" value="InterPro"/>
</dbReference>
<reference evidence="3 4" key="1">
    <citation type="submission" date="2018-05" db="EMBL/GenBank/DDBJ databases">
        <title>A metagenomic window into the 2 km-deep terrestrial subsurface aquifer revealed taxonomically and functionally diverse microbial community comprising novel uncultured bacterial lineages.</title>
        <authorList>
            <person name="Kadnikov V.V."/>
            <person name="Mardanov A.V."/>
            <person name="Beletsky A.V."/>
            <person name="Banks D."/>
            <person name="Pimenov N.V."/>
            <person name="Frank Y.A."/>
            <person name="Karnachuk O.V."/>
            <person name="Ravin N.V."/>
        </authorList>
    </citation>
    <scope>NUCLEOTIDE SEQUENCE [LARGE SCALE GENOMIC DNA]</scope>
    <source>
        <strain evidence="3">BY5</strain>
    </source>
</reference>
<protein>
    <submittedName>
        <fullName evidence="3">Putative secretion system X protein GspG-like 2</fullName>
    </submittedName>
</protein>
<accession>A0A367ZSP3</accession>
<keyword evidence="2" id="KW-0812">Transmembrane</keyword>
<keyword evidence="2" id="KW-0472">Membrane</keyword>
<name>A0A367ZSP3_9BACT</name>
<dbReference type="Proteomes" id="UP000252355">
    <property type="component" value="Unassembled WGS sequence"/>
</dbReference>
<dbReference type="EMBL" id="QOQW01000006">
    <property type="protein sequence ID" value="RCK80361.1"/>
    <property type="molecule type" value="Genomic_DNA"/>
</dbReference>
<dbReference type="InterPro" id="IPR000983">
    <property type="entry name" value="Bac_GSPG_pilin"/>
</dbReference>
<dbReference type="PANTHER" id="PTHR30093:SF47">
    <property type="entry name" value="TYPE IV PILUS NON-CORE MINOR PILIN PILE"/>
    <property type="match status" value="1"/>
</dbReference>
<dbReference type="InterPro" id="IPR012902">
    <property type="entry name" value="N_methyl_site"/>
</dbReference>
<dbReference type="PANTHER" id="PTHR30093">
    <property type="entry name" value="GENERAL SECRETION PATHWAY PROTEIN G"/>
    <property type="match status" value="1"/>
</dbReference>
<dbReference type="SUPFAM" id="SSF54523">
    <property type="entry name" value="Pili subunits"/>
    <property type="match status" value="1"/>
</dbReference>
<keyword evidence="2" id="KW-1133">Transmembrane helix</keyword>
<dbReference type="InterPro" id="IPR045584">
    <property type="entry name" value="Pilin-like"/>
</dbReference>
<proteinExistence type="predicted"/>
<evidence type="ECO:0000256" key="2">
    <source>
        <dbReference type="SAM" id="Phobius"/>
    </source>
</evidence>
<evidence type="ECO:0000256" key="1">
    <source>
        <dbReference type="ARBA" id="ARBA00022481"/>
    </source>
</evidence>
<feature type="transmembrane region" description="Helical" evidence="2">
    <location>
        <begin position="21"/>
        <end position="40"/>
    </location>
</feature>
<dbReference type="PRINTS" id="PR00813">
    <property type="entry name" value="BCTERIALGSPG"/>
</dbReference>
<keyword evidence="1" id="KW-0488">Methylation</keyword>
<gene>
    <name evidence="3" type="ORF">OZSIB_3107</name>
</gene>
<evidence type="ECO:0000313" key="3">
    <source>
        <dbReference type="EMBL" id="RCK80361.1"/>
    </source>
</evidence>
<dbReference type="Gene3D" id="3.30.700.10">
    <property type="entry name" value="Glycoprotein, Type 4 Pilin"/>
    <property type="match status" value="1"/>
</dbReference>
<sequence>MSSNGSRQARGCRHGFTLIEMSVVVAIIGILYFTVVPLYGTTIQRARETALRENLQVLRKTIDLYFKDREVWPADLATLVKDGYLRAVPVDPLTGRADTWVTVPSNVGAFDVFDVHSGAAGTGLDGTPYATW</sequence>
<dbReference type="AlphaFoldDB" id="A0A367ZSP3"/>
<evidence type="ECO:0000313" key="4">
    <source>
        <dbReference type="Proteomes" id="UP000252355"/>
    </source>
</evidence>
<comment type="caution">
    <text evidence="3">The sequence shown here is derived from an EMBL/GenBank/DDBJ whole genome shotgun (WGS) entry which is preliminary data.</text>
</comment>
<dbReference type="GO" id="GO:0015627">
    <property type="term" value="C:type II protein secretion system complex"/>
    <property type="evidence" value="ECO:0007669"/>
    <property type="project" value="InterPro"/>
</dbReference>